<comment type="caution">
    <text evidence="1">The sequence shown here is derived from an EMBL/GenBank/DDBJ whole genome shotgun (WGS) entry which is preliminary data.</text>
</comment>
<protein>
    <submittedName>
        <fullName evidence="1">Uncharacterized protein</fullName>
    </submittedName>
</protein>
<evidence type="ECO:0000313" key="2">
    <source>
        <dbReference type="Proteomes" id="UP000614350"/>
    </source>
</evidence>
<keyword evidence="2" id="KW-1185">Reference proteome</keyword>
<accession>A0A834KKQ2</accession>
<sequence>MSLVSPKLEIEKDIIPSPTTGNYTLLLDASLFLKINSSSYPINECSLITKLQREIPPLNKISISRLKDEEAYANRTTGIGGSCWPSTPKLRIIIILGRTQASKDSPLCVLPVALNTSVNNRDPSVRRRNSMKTFSVNLAMRKAQRLKDGNLRRAIGEMVVKKKYPHYERFSILDIFQQTERSSYQLGRKLVSEVDVLDVTRFSNQKNSKL</sequence>
<dbReference type="EMBL" id="JACSEA010000002">
    <property type="protein sequence ID" value="KAF7408415.1"/>
    <property type="molecule type" value="Genomic_DNA"/>
</dbReference>
<reference evidence="1" key="1">
    <citation type="journal article" date="2020" name="G3 (Bethesda)">
        <title>High-Quality Assemblies for Three Invasive Social Wasps from the &lt;i&gt;Vespula&lt;/i&gt; Genus.</title>
        <authorList>
            <person name="Harrop T.W.R."/>
            <person name="Guhlin J."/>
            <person name="McLaughlin G.M."/>
            <person name="Permina E."/>
            <person name="Stockwell P."/>
            <person name="Gilligan J."/>
            <person name="Le Lec M.F."/>
            <person name="Gruber M.A.M."/>
            <person name="Quinn O."/>
            <person name="Lovegrove M."/>
            <person name="Duncan E.J."/>
            <person name="Remnant E.J."/>
            <person name="Van Eeckhoven J."/>
            <person name="Graham B."/>
            <person name="Knapp R.A."/>
            <person name="Langford K.W."/>
            <person name="Kronenberg Z."/>
            <person name="Press M.O."/>
            <person name="Eacker S.M."/>
            <person name="Wilson-Rankin E.E."/>
            <person name="Purcell J."/>
            <person name="Lester P.J."/>
            <person name="Dearden P.K."/>
        </authorList>
    </citation>
    <scope>NUCLEOTIDE SEQUENCE</scope>
    <source>
        <strain evidence="1">Marl-1</strain>
    </source>
</reference>
<proteinExistence type="predicted"/>
<evidence type="ECO:0000313" key="1">
    <source>
        <dbReference type="EMBL" id="KAF7408415.1"/>
    </source>
</evidence>
<name>A0A834KKQ2_VESVU</name>
<organism evidence="1 2">
    <name type="scientific">Vespula vulgaris</name>
    <name type="common">Yellow jacket</name>
    <name type="synonym">Wasp</name>
    <dbReference type="NCBI Taxonomy" id="7454"/>
    <lineage>
        <taxon>Eukaryota</taxon>
        <taxon>Metazoa</taxon>
        <taxon>Ecdysozoa</taxon>
        <taxon>Arthropoda</taxon>
        <taxon>Hexapoda</taxon>
        <taxon>Insecta</taxon>
        <taxon>Pterygota</taxon>
        <taxon>Neoptera</taxon>
        <taxon>Endopterygota</taxon>
        <taxon>Hymenoptera</taxon>
        <taxon>Apocrita</taxon>
        <taxon>Aculeata</taxon>
        <taxon>Vespoidea</taxon>
        <taxon>Vespidae</taxon>
        <taxon>Vespinae</taxon>
        <taxon>Vespula</taxon>
    </lineage>
</organism>
<dbReference type="Proteomes" id="UP000614350">
    <property type="component" value="Unassembled WGS sequence"/>
</dbReference>
<gene>
    <name evidence="1" type="ORF">HZH66_002952</name>
</gene>
<dbReference type="AlphaFoldDB" id="A0A834KKQ2"/>